<dbReference type="SUPFAM" id="SSF56672">
    <property type="entry name" value="DNA/RNA polymerases"/>
    <property type="match status" value="1"/>
</dbReference>
<name>A0A7Y2RDQ4_9GAMM</name>
<dbReference type="Proteomes" id="UP000569202">
    <property type="component" value="Unassembled WGS sequence"/>
</dbReference>
<evidence type="ECO:0000313" key="4">
    <source>
        <dbReference type="Proteomes" id="UP000569202"/>
    </source>
</evidence>
<sequence length="448" mass="53697">MTIDHNFFKERQKFYLHFDYPISSESLFIYVTNPKKIEQHAFYPFMHFELSSQKIKKNGFRIVKGKKQIVVEKQASKIRPIKYSSHIDGHIYAYYAYLMSKNYEKLLLEKGIDNSVLAFRKLANSPNNIHFAKNVFDEIKKRQNCSVLCIDIKSFFDELDHQLIKQAWLKVLGLEHLPDDHYKIFKSITSYSYVHKKDVYKNLNLSINRNHKHLKRLCSSQEFREKIRNNKIITKHKEQKGIPQGSSISAFLSNIYMLDFDENINNKVKKLEGKYYRYCDDILIICDQKHRLPLLLDVQSFIKKLKLEIQERKTKIVEFKDGLRISKDDLQYLGFTYDGKKILLRDSGLAKYSHKVMKVVKMNNKHLLRINKSRIQRGLEPLERHKKYIYRRFSFIGKRNYISYALRAAQIMDEPAIKQQIKPHWKRIHHHINKYDQSNNEYYLFLKK</sequence>
<dbReference type="RefSeq" id="WP_171539941.1">
    <property type="nucleotide sequence ID" value="NZ_JABERL010000009.1"/>
</dbReference>
<comment type="caution">
    <text evidence="3">The sequence shown here is derived from an EMBL/GenBank/DDBJ whole genome shotgun (WGS) entry which is preliminary data.</text>
</comment>
<protein>
    <recommendedName>
        <fullName evidence="2">Reverse transcriptase domain-containing protein</fullName>
    </recommendedName>
</protein>
<dbReference type="InterPro" id="IPR043502">
    <property type="entry name" value="DNA/RNA_pol_sf"/>
</dbReference>
<dbReference type="EMBL" id="JABERL010000009">
    <property type="protein sequence ID" value="NNH76907.1"/>
    <property type="molecule type" value="Genomic_DNA"/>
</dbReference>
<dbReference type="CDD" id="cd01651">
    <property type="entry name" value="RT_G2_intron"/>
    <property type="match status" value="1"/>
</dbReference>
<evidence type="ECO:0000256" key="1">
    <source>
        <dbReference type="ARBA" id="ARBA00034120"/>
    </source>
</evidence>
<feature type="domain" description="Reverse transcriptase" evidence="2">
    <location>
        <begin position="51"/>
        <end position="337"/>
    </location>
</feature>
<dbReference type="PROSITE" id="PS50878">
    <property type="entry name" value="RT_POL"/>
    <property type="match status" value="1"/>
</dbReference>
<reference evidence="3 4" key="1">
    <citation type="submission" date="2020-04" db="EMBL/GenBank/DDBJ databases">
        <title>Acinetobacter Taxon 24.</title>
        <authorList>
            <person name="Nemec A."/>
            <person name="Radolfova-Krizova L."/>
            <person name="Higgins P.G."/>
            <person name="Spanelova P."/>
        </authorList>
    </citation>
    <scope>NUCLEOTIDE SEQUENCE [LARGE SCALE GENOMIC DNA]</scope>
    <source>
        <strain evidence="3 4">ANC 5380</strain>
    </source>
</reference>
<organism evidence="3 4">
    <name type="scientific">Acinetobacter terrae</name>
    <dbReference type="NCBI Taxonomy" id="2731247"/>
    <lineage>
        <taxon>Bacteria</taxon>
        <taxon>Pseudomonadati</taxon>
        <taxon>Pseudomonadota</taxon>
        <taxon>Gammaproteobacteria</taxon>
        <taxon>Moraxellales</taxon>
        <taxon>Moraxellaceae</taxon>
        <taxon>Acinetobacter</taxon>
        <taxon>Acinetobacter Taxon 24</taxon>
    </lineage>
</organism>
<accession>A0A7Y2RDQ4</accession>
<dbReference type="NCBIfam" id="NF041746">
    <property type="entry name" value="Drt2"/>
    <property type="match status" value="1"/>
</dbReference>
<dbReference type="InterPro" id="IPR000477">
    <property type="entry name" value="RT_dom"/>
</dbReference>
<evidence type="ECO:0000313" key="3">
    <source>
        <dbReference type="EMBL" id="NNH76907.1"/>
    </source>
</evidence>
<proteinExistence type="inferred from homology"/>
<dbReference type="PANTHER" id="PTHR34047">
    <property type="entry name" value="NUCLEAR INTRON MATURASE 1, MITOCHONDRIAL-RELATED"/>
    <property type="match status" value="1"/>
</dbReference>
<dbReference type="InterPro" id="IPR051083">
    <property type="entry name" value="GrpII_Intron_Splice-Mob/Def"/>
</dbReference>
<dbReference type="AlphaFoldDB" id="A0A7Y2RDQ4"/>
<comment type="similarity">
    <text evidence="1">Belongs to the bacterial reverse transcriptase family.</text>
</comment>
<dbReference type="Pfam" id="PF00078">
    <property type="entry name" value="RVT_1"/>
    <property type="match status" value="1"/>
</dbReference>
<gene>
    <name evidence="3" type="ORF">HLH17_04270</name>
</gene>
<dbReference type="PANTHER" id="PTHR34047:SF8">
    <property type="entry name" value="PROTEIN YKFC"/>
    <property type="match status" value="1"/>
</dbReference>
<evidence type="ECO:0000259" key="2">
    <source>
        <dbReference type="PROSITE" id="PS50878"/>
    </source>
</evidence>